<feature type="transmembrane region" description="Helical" evidence="1">
    <location>
        <begin position="41"/>
        <end position="60"/>
    </location>
</feature>
<keyword evidence="1" id="KW-0472">Membrane</keyword>
<name>A0ABD5P1E3_9EURY</name>
<evidence type="ECO:0000256" key="1">
    <source>
        <dbReference type="SAM" id="Phobius"/>
    </source>
</evidence>
<feature type="transmembrane region" description="Helical" evidence="1">
    <location>
        <begin position="12"/>
        <end position="35"/>
    </location>
</feature>
<evidence type="ECO:0000313" key="2">
    <source>
        <dbReference type="EMBL" id="MFC4247786.1"/>
    </source>
</evidence>
<proteinExistence type="predicted"/>
<dbReference type="Proteomes" id="UP001595821">
    <property type="component" value="Unassembled WGS sequence"/>
</dbReference>
<evidence type="ECO:0000313" key="3">
    <source>
        <dbReference type="Proteomes" id="UP001595821"/>
    </source>
</evidence>
<keyword evidence="1" id="KW-0812">Transmembrane</keyword>
<dbReference type="AlphaFoldDB" id="A0ABD5P1E3"/>
<dbReference type="RefSeq" id="WP_246975451.1">
    <property type="nucleotide sequence ID" value="NZ_CP095398.1"/>
</dbReference>
<keyword evidence="1" id="KW-1133">Transmembrane helix</keyword>
<accession>A0ABD5P1E3</accession>
<feature type="transmembrane region" description="Helical" evidence="1">
    <location>
        <begin position="67"/>
        <end position="85"/>
    </location>
</feature>
<gene>
    <name evidence="2" type="ORF">ACFOZ7_12600</name>
</gene>
<feature type="transmembrane region" description="Helical" evidence="1">
    <location>
        <begin position="176"/>
        <end position="195"/>
    </location>
</feature>
<sequence length="215" mass="22055">MSPSPRLPDALTVSRFLAGLAVVLATLAAIVLLVPRPLADAFFAAWVLFAVVLAVVGALGAWTRRTALVWVTALLLAGLSIVGMWSLGPFVAPASLALLGAAVASLWTAPRPGVHEAILDNPPSVLEAVLKTLAGVVLVVVGIGLVYDGAIVRELFARGCSSETLSCMLAATRWDAVGLSLLGLAGIGSGGWLVWKQVAIGRVLASNVAGSAFRE</sequence>
<organism evidence="2 3">
    <name type="scientific">Natribaculum luteum</name>
    <dbReference type="NCBI Taxonomy" id="1586232"/>
    <lineage>
        <taxon>Archaea</taxon>
        <taxon>Methanobacteriati</taxon>
        <taxon>Methanobacteriota</taxon>
        <taxon>Stenosarchaea group</taxon>
        <taxon>Halobacteria</taxon>
        <taxon>Halobacteriales</taxon>
        <taxon>Natrialbaceae</taxon>
        <taxon>Natribaculum</taxon>
    </lineage>
</organism>
<dbReference type="EMBL" id="JBHSDJ010000098">
    <property type="protein sequence ID" value="MFC4247786.1"/>
    <property type="molecule type" value="Genomic_DNA"/>
</dbReference>
<reference evidence="2 3" key="1">
    <citation type="journal article" date="2014" name="Int. J. Syst. Evol. Microbiol.">
        <title>Complete genome sequence of Corynebacterium casei LMG S-19264T (=DSM 44701T), isolated from a smear-ripened cheese.</title>
        <authorList>
            <consortium name="US DOE Joint Genome Institute (JGI-PGF)"/>
            <person name="Walter F."/>
            <person name="Albersmeier A."/>
            <person name="Kalinowski J."/>
            <person name="Ruckert C."/>
        </authorList>
    </citation>
    <scope>NUCLEOTIDE SEQUENCE [LARGE SCALE GENOMIC DNA]</scope>
    <source>
        <strain evidence="2 3">IBRC-M 10912</strain>
    </source>
</reference>
<comment type="caution">
    <text evidence="2">The sequence shown here is derived from an EMBL/GenBank/DDBJ whole genome shotgun (WGS) entry which is preliminary data.</text>
</comment>
<protein>
    <submittedName>
        <fullName evidence="2">Uncharacterized protein</fullName>
    </submittedName>
</protein>
<dbReference type="GeneID" id="71856353"/>
<feature type="transmembrane region" description="Helical" evidence="1">
    <location>
        <begin position="129"/>
        <end position="147"/>
    </location>
</feature>